<feature type="chain" id="PRO_5040883065" description="Right handed beta helix domain-containing protein" evidence="1">
    <location>
        <begin position="28"/>
        <end position="390"/>
    </location>
</feature>
<feature type="signal peptide" evidence="1">
    <location>
        <begin position="1"/>
        <end position="27"/>
    </location>
</feature>
<dbReference type="AlphaFoldDB" id="A0A9W8Z0A8"/>
<reference evidence="2" key="1">
    <citation type="submission" date="2022-10" db="EMBL/GenBank/DDBJ databases">
        <title>Tapping the CABI collections for fungal endophytes: first genome assemblies for Collariella, Neodidymelliopsis, Ascochyta clinopodiicola, Didymella pomorum, Didymosphaeria variabile, Neocosmospora piperis and Neocucurbitaria cava.</title>
        <authorList>
            <person name="Hill R."/>
        </authorList>
    </citation>
    <scope>NUCLEOTIDE SEQUENCE</scope>
    <source>
        <strain evidence="2">IMI 355091</strain>
    </source>
</reference>
<dbReference type="InterPro" id="IPR011050">
    <property type="entry name" value="Pectin_lyase_fold/virulence"/>
</dbReference>
<evidence type="ECO:0000256" key="1">
    <source>
        <dbReference type="SAM" id="SignalP"/>
    </source>
</evidence>
<keyword evidence="3" id="KW-1185">Reference proteome</keyword>
<gene>
    <name evidence="2" type="ORF">N0V91_010871</name>
</gene>
<accession>A0A9W8Z0A8</accession>
<dbReference type="Proteomes" id="UP001140510">
    <property type="component" value="Unassembled WGS sequence"/>
</dbReference>
<dbReference type="OrthoDB" id="3488255at2759"/>
<dbReference type="InterPro" id="IPR012334">
    <property type="entry name" value="Pectin_lyas_fold"/>
</dbReference>
<dbReference type="Gene3D" id="2.160.20.10">
    <property type="entry name" value="Single-stranded right-handed beta-helix, Pectin lyase-like"/>
    <property type="match status" value="1"/>
</dbReference>
<comment type="caution">
    <text evidence="2">The sequence shown here is derived from an EMBL/GenBank/DDBJ whole genome shotgun (WGS) entry which is preliminary data.</text>
</comment>
<evidence type="ECO:0000313" key="2">
    <source>
        <dbReference type="EMBL" id="KAJ4395392.1"/>
    </source>
</evidence>
<proteinExistence type="predicted"/>
<keyword evidence="1" id="KW-0732">Signal</keyword>
<name>A0A9W8Z0A8_9PLEO</name>
<dbReference type="SUPFAM" id="SSF51126">
    <property type="entry name" value="Pectin lyase-like"/>
    <property type="match status" value="1"/>
</dbReference>
<dbReference type="EMBL" id="JAPEVA010000160">
    <property type="protein sequence ID" value="KAJ4395392.1"/>
    <property type="molecule type" value="Genomic_DNA"/>
</dbReference>
<evidence type="ECO:0008006" key="4">
    <source>
        <dbReference type="Google" id="ProtNLM"/>
    </source>
</evidence>
<organism evidence="2 3">
    <name type="scientific">Didymella pomorum</name>
    <dbReference type="NCBI Taxonomy" id="749634"/>
    <lineage>
        <taxon>Eukaryota</taxon>
        <taxon>Fungi</taxon>
        <taxon>Dikarya</taxon>
        <taxon>Ascomycota</taxon>
        <taxon>Pezizomycotina</taxon>
        <taxon>Dothideomycetes</taxon>
        <taxon>Pleosporomycetidae</taxon>
        <taxon>Pleosporales</taxon>
        <taxon>Pleosporineae</taxon>
        <taxon>Didymellaceae</taxon>
        <taxon>Didymella</taxon>
    </lineage>
</organism>
<evidence type="ECO:0000313" key="3">
    <source>
        <dbReference type="Proteomes" id="UP001140510"/>
    </source>
</evidence>
<protein>
    <recommendedName>
        <fullName evidence="4">Right handed beta helix domain-containing protein</fullName>
    </recommendedName>
</protein>
<sequence>MPRSSFTYLRLLVLLAALLLYVSSVGSLPSPTDDKNDKDDDKKDYKDVIRVKGKDSIQDAIKRAKPYTRIEVEGHHKEYVTINKDGIALVGKGAKLSPPDYPAKNYCFGKVKDASRKDTSAGVCIHGKKIKLIEYGEFDLHQRVGGVGDPVRDVSVSGFEVVDFDGPNIAVYGGKNTKVYKNELKGGKRYGFLTVGGKGTDASNNIVIGSAPATLSAGPIAMCMDDFSSAVFSYNDLSDYNIGLCTETDEAINQNNKIHRCCVGNFIDPVKDAKCLDNTITEWNDRCPIDAAAGITLGGAKNALVKGNYISIGSKPSVGNAGLFLGLENFFGVNEGNTITKNKFGENIADIFNNSTGTNYIFENECDVAARAPLSSPIPAPEYCRPRGAY</sequence>